<evidence type="ECO:0000313" key="12">
    <source>
        <dbReference type="Proteomes" id="UP000886523"/>
    </source>
</evidence>
<evidence type="ECO:0000259" key="10">
    <source>
        <dbReference type="Pfam" id="PF20638"/>
    </source>
</evidence>
<dbReference type="GO" id="GO:0061908">
    <property type="term" value="C:phagophore"/>
    <property type="evidence" value="ECO:0007669"/>
    <property type="project" value="TreeGrafter"/>
</dbReference>
<feature type="region of interest" description="Disordered" evidence="7">
    <location>
        <begin position="216"/>
        <end position="245"/>
    </location>
</feature>
<feature type="domain" description="Autophagy protein ATG5 alpha-helical bundle region" evidence="9">
    <location>
        <begin position="158"/>
        <end position="214"/>
    </location>
</feature>
<evidence type="ECO:0000259" key="8">
    <source>
        <dbReference type="Pfam" id="PF04106"/>
    </source>
</evidence>
<dbReference type="GO" id="GO:0034727">
    <property type="term" value="P:piecemeal microautophagy of the nucleus"/>
    <property type="evidence" value="ECO:0007669"/>
    <property type="project" value="TreeGrafter"/>
</dbReference>
<protein>
    <recommendedName>
        <fullName evidence="6">Autophagy protein 5</fullName>
    </recommendedName>
</protein>
<dbReference type="GO" id="GO:0000422">
    <property type="term" value="P:autophagy of mitochondrion"/>
    <property type="evidence" value="ECO:0007669"/>
    <property type="project" value="TreeGrafter"/>
</dbReference>
<sequence length="339" mass="37620">MLNANISNSQSAAITLFRRLVFDGTVPIEIKIDLKELPANSDRSLEYYYIQAPRISYLPLLLPDIKRHLAEIVLDDTATIKEEDWWFEETGVGNVIKWHWPIGSLYDSHTISARVAATVASTYLNGPDFDPTPAEPLRLTLHLASPPNDKLFTSPTAEACKQAFMGQIKEADFLRWGNTKRVTSLRKQDQDGMWEGLRDHNFEEFWRIASKVLPAPTVHPTSSPSHHEPHTRSQSTDPGSSHDSAYTVRSVPVRIHLPDGPVLQDIVQPLSEDGRPTTLRDLMRAHVPLLFPPPPSAPLAYAIIQGVVTPGDAEIAWLNSTLAGVDGFLSIFVGLGITN</sequence>
<dbReference type="Gene3D" id="3.10.20.620">
    <property type="match status" value="1"/>
</dbReference>
<feature type="compositionally biased region" description="Polar residues" evidence="7">
    <location>
        <begin position="234"/>
        <end position="244"/>
    </location>
</feature>
<dbReference type="Pfam" id="PF04106">
    <property type="entry name" value="ATG5_UblB"/>
    <property type="match status" value="1"/>
</dbReference>
<keyword evidence="6" id="KW-0472">Membrane</keyword>
<dbReference type="Proteomes" id="UP000886523">
    <property type="component" value="Unassembled WGS sequence"/>
</dbReference>
<evidence type="ECO:0000256" key="6">
    <source>
        <dbReference type="RuleBase" id="RU361202"/>
    </source>
</evidence>
<comment type="similarity">
    <text evidence="2 6">Belongs to the ATG5 family.</text>
</comment>
<dbReference type="InterPro" id="IPR042527">
    <property type="entry name" value="Atg5_UblA_dom_sf"/>
</dbReference>
<evidence type="ECO:0000259" key="9">
    <source>
        <dbReference type="Pfam" id="PF20637"/>
    </source>
</evidence>
<dbReference type="Gene3D" id="1.10.246.190">
    <property type="entry name" value="Autophagy protein Apg5, helix rich domain"/>
    <property type="match status" value="1"/>
</dbReference>
<dbReference type="OrthoDB" id="272162at2759"/>
<comment type="function">
    <text evidence="6">Involved in cytoplasm to vacuole transport (Cvt) and autophagic vesicle formation.</text>
</comment>
<reference evidence="11" key="1">
    <citation type="journal article" date="2020" name="Nat. Commun.">
        <title>Large-scale genome sequencing of mycorrhizal fungi provides insights into the early evolution of symbiotic traits.</title>
        <authorList>
            <person name="Miyauchi S."/>
            <person name="Kiss E."/>
            <person name="Kuo A."/>
            <person name="Drula E."/>
            <person name="Kohler A."/>
            <person name="Sanchez-Garcia M."/>
            <person name="Morin E."/>
            <person name="Andreopoulos B."/>
            <person name="Barry K.W."/>
            <person name="Bonito G."/>
            <person name="Buee M."/>
            <person name="Carver A."/>
            <person name="Chen C."/>
            <person name="Cichocki N."/>
            <person name="Clum A."/>
            <person name="Culley D."/>
            <person name="Crous P.W."/>
            <person name="Fauchery L."/>
            <person name="Girlanda M."/>
            <person name="Hayes R.D."/>
            <person name="Keri Z."/>
            <person name="LaButti K."/>
            <person name="Lipzen A."/>
            <person name="Lombard V."/>
            <person name="Magnuson J."/>
            <person name="Maillard F."/>
            <person name="Murat C."/>
            <person name="Nolan M."/>
            <person name="Ohm R.A."/>
            <person name="Pangilinan J."/>
            <person name="Pereira M.F."/>
            <person name="Perotto S."/>
            <person name="Peter M."/>
            <person name="Pfister S."/>
            <person name="Riley R."/>
            <person name="Sitrit Y."/>
            <person name="Stielow J.B."/>
            <person name="Szollosi G."/>
            <person name="Zifcakova L."/>
            <person name="Stursova M."/>
            <person name="Spatafora J.W."/>
            <person name="Tedersoo L."/>
            <person name="Vaario L.M."/>
            <person name="Yamada A."/>
            <person name="Yan M."/>
            <person name="Wang P."/>
            <person name="Xu J."/>
            <person name="Bruns T."/>
            <person name="Baldrian P."/>
            <person name="Vilgalys R."/>
            <person name="Dunand C."/>
            <person name="Henrissat B."/>
            <person name="Grigoriev I.V."/>
            <person name="Hibbett D."/>
            <person name="Nagy L.G."/>
            <person name="Martin F.M."/>
        </authorList>
    </citation>
    <scope>NUCLEOTIDE SEQUENCE</scope>
    <source>
        <strain evidence="11">UP504</strain>
    </source>
</reference>
<dbReference type="GO" id="GO:0034274">
    <property type="term" value="C:Atg12-Atg5-Atg16 complex"/>
    <property type="evidence" value="ECO:0007669"/>
    <property type="project" value="TreeGrafter"/>
</dbReference>
<dbReference type="GO" id="GO:0019776">
    <property type="term" value="F:Atg8-family ligase activity"/>
    <property type="evidence" value="ECO:0007669"/>
    <property type="project" value="TreeGrafter"/>
</dbReference>
<dbReference type="GO" id="GO:0006995">
    <property type="term" value="P:cellular response to nitrogen starvation"/>
    <property type="evidence" value="ECO:0007669"/>
    <property type="project" value="TreeGrafter"/>
</dbReference>
<dbReference type="Pfam" id="PF20637">
    <property type="entry name" value="ATG5_HBR"/>
    <property type="match status" value="1"/>
</dbReference>
<dbReference type="InterPro" id="IPR007239">
    <property type="entry name" value="Atg5"/>
</dbReference>
<evidence type="ECO:0000256" key="7">
    <source>
        <dbReference type="SAM" id="MobiDB-lite"/>
    </source>
</evidence>
<dbReference type="PANTHER" id="PTHR13040">
    <property type="entry name" value="AUTOPHAGY PROTEIN 5"/>
    <property type="match status" value="1"/>
</dbReference>
<dbReference type="AlphaFoldDB" id="A0A9P6AQ48"/>
<evidence type="ECO:0000256" key="4">
    <source>
        <dbReference type="ARBA" id="ARBA00022843"/>
    </source>
</evidence>
<keyword evidence="5 6" id="KW-0072">Autophagy</keyword>
<dbReference type="InterPro" id="IPR048939">
    <property type="entry name" value="ATG5_UblA"/>
</dbReference>
<comment type="caution">
    <text evidence="11">The sequence shown here is derived from an EMBL/GenBank/DDBJ whole genome shotgun (WGS) entry which is preliminary data.</text>
</comment>
<dbReference type="EMBL" id="MU129036">
    <property type="protein sequence ID" value="KAF9509400.1"/>
    <property type="molecule type" value="Genomic_DNA"/>
</dbReference>
<dbReference type="Pfam" id="PF20638">
    <property type="entry name" value="ATG5_UblA"/>
    <property type="match status" value="1"/>
</dbReference>
<dbReference type="InterPro" id="IPR048940">
    <property type="entry name" value="ATG5_HBR"/>
</dbReference>
<feature type="domain" description="Autophagy protein ATG5 UblA" evidence="10">
    <location>
        <begin position="21"/>
        <end position="130"/>
    </location>
</feature>
<evidence type="ECO:0000313" key="11">
    <source>
        <dbReference type="EMBL" id="KAF9509400.1"/>
    </source>
</evidence>
<comment type="subcellular location">
    <subcellularLocation>
        <location evidence="1 6">Preautophagosomal structure membrane</location>
        <topology evidence="1 6">Peripheral membrane protein</topology>
    </subcellularLocation>
</comment>
<comment type="subunit">
    <text evidence="6">Conjugated with ATG12.</text>
</comment>
<organism evidence="11 12">
    <name type="scientific">Hydnum rufescens UP504</name>
    <dbReference type="NCBI Taxonomy" id="1448309"/>
    <lineage>
        <taxon>Eukaryota</taxon>
        <taxon>Fungi</taxon>
        <taxon>Dikarya</taxon>
        <taxon>Basidiomycota</taxon>
        <taxon>Agaricomycotina</taxon>
        <taxon>Agaricomycetes</taxon>
        <taxon>Cantharellales</taxon>
        <taxon>Hydnaceae</taxon>
        <taxon>Hydnum</taxon>
    </lineage>
</organism>
<evidence type="ECO:0000256" key="5">
    <source>
        <dbReference type="ARBA" id="ARBA00023006"/>
    </source>
</evidence>
<evidence type="ECO:0000256" key="1">
    <source>
        <dbReference type="ARBA" id="ARBA00004623"/>
    </source>
</evidence>
<evidence type="ECO:0000256" key="2">
    <source>
        <dbReference type="ARBA" id="ARBA00006910"/>
    </source>
</evidence>
<accession>A0A9P6AQ48</accession>
<keyword evidence="12" id="KW-1185">Reference proteome</keyword>
<proteinExistence type="inferred from homology"/>
<dbReference type="GO" id="GO:0044233">
    <property type="term" value="C:mitochondria-associated endoplasmic reticulum membrane contact site"/>
    <property type="evidence" value="ECO:0007669"/>
    <property type="project" value="TreeGrafter"/>
</dbReference>
<dbReference type="Gene3D" id="3.10.20.90">
    <property type="entry name" value="Phosphatidylinositol 3-kinase Catalytic Subunit, Chain A, domain 1"/>
    <property type="match status" value="1"/>
</dbReference>
<keyword evidence="4 6" id="KW-0832">Ubl conjugation</keyword>
<keyword evidence="3 6" id="KW-1017">Isopeptide bond</keyword>
<gene>
    <name evidence="11" type="ORF">BS47DRAFT_1301504</name>
</gene>
<dbReference type="GO" id="GO:0005776">
    <property type="term" value="C:autophagosome"/>
    <property type="evidence" value="ECO:0007669"/>
    <property type="project" value="TreeGrafter"/>
</dbReference>
<name>A0A9P6AQ48_9AGAM</name>
<dbReference type="InterPro" id="IPR042526">
    <property type="entry name" value="Atg5_HR"/>
</dbReference>
<dbReference type="GO" id="GO:0034045">
    <property type="term" value="C:phagophore assembly site membrane"/>
    <property type="evidence" value="ECO:0007669"/>
    <property type="project" value="UniProtKB-SubCell"/>
</dbReference>
<evidence type="ECO:0000256" key="3">
    <source>
        <dbReference type="ARBA" id="ARBA00022499"/>
    </source>
</evidence>
<dbReference type="InterPro" id="IPR048318">
    <property type="entry name" value="ATG5_UblB"/>
</dbReference>
<feature type="domain" description="Autophagy protein ATG5 UblB" evidence="8">
    <location>
        <begin position="251"/>
        <end position="333"/>
    </location>
</feature>
<dbReference type="PANTHER" id="PTHR13040:SF2">
    <property type="entry name" value="AUTOPHAGY PROTEIN 5"/>
    <property type="match status" value="1"/>
</dbReference>
<keyword evidence="6" id="KW-0813">Transport</keyword>